<dbReference type="EMBL" id="FQTU01000014">
    <property type="protein sequence ID" value="SHF09152.1"/>
    <property type="molecule type" value="Genomic_DNA"/>
</dbReference>
<feature type="domain" description="PhoU" evidence="8">
    <location>
        <begin position="120"/>
        <end position="203"/>
    </location>
</feature>
<evidence type="ECO:0000313" key="9">
    <source>
        <dbReference type="EMBL" id="SHF09152.1"/>
    </source>
</evidence>
<evidence type="ECO:0000256" key="5">
    <source>
        <dbReference type="ARBA" id="ARBA00022490"/>
    </source>
</evidence>
<dbReference type="GO" id="GO:0045936">
    <property type="term" value="P:negative regulation of phosphate metabolic process"/>
    <property type="evidence" value="ECO:0007669"/>
    <property type="project" value="InterPro"/>
</dbReference>
<dbReference type="InterPro" id="IPR028366">
    <property type="entry name" value="PhoU"/>
</dbReference>
<evidence type="ECO:0000256" key="2">
    <source>
        <dbReference type="ARBA" id="ARBA00008107"/>
    </source>
</evidence>
<dbReference type="PANTHER" id="PTHR42930:SF3">
    <property type="entry name" value="PHOSPHATE-SPECIFIC TRANSPORT SYSTEM ACCESSORY PROTEIN PHOU"/>
    <property type="match status" value="1"/>
</dbReference>
<sequence length="215" mass="25011">MRDMMIEKTEEIHRKIREMSELSSKSIEMAMMAFISQNEKMANDVIMKDKVINAYEQEIENLCVTFAATQSPVASDLRRFMTVLRVVVDLERIGDYSCNIAQIVMDLGKYGLIKPIEDLKIMESRVKEMLDDSLKAYFNQDVELAFATAEKDEVIDQLYEKIYRELLSYIKKVDDEEDQIIGLVFVGRYLERIADHATNICERLIYMETGNSVKF</sequence>
<dbReference type="STRING" id="1120975.SAMN02746064_01851"/>
<evidence type="ECO:0000256" key="6">
    <source>
        <dbReference type="ARBA" id="ARBA00022592"/>
    </source>
</evidence>
<evidence type="ECO:0000256" key="1">
    <source>
        <dbReference type="ARBA" id="ARBA00004496"/>
    </source>
</evidence>
<dbReference type="Gene3D" id="1.20.58.220">
    <property type="entry name" value="Phosphate transport system protein phou homolog 2, domain 2"/>
    <property type="match status" value="2"/>
</dbReference>
<evidence type="ECO:0000256" key="3">
    <source>
        <dbReference type="ARBA" id="ARBA00011738"/>
    </source>
</evidence>
<name>A0A1M4YUJ1_9FIRM</name>
<dbReference type="GO" id="GO:0006817">
    <property type="term" value="P:phosphate ion transport"/>
    <property type="evidence" value="ECO:0007669"/>
    <property type="project" value="UniProtKB-KW"/>
</dbReference>
<comment type="function">
    <text evidence="7">Plays a role in the regulation of phosphate uptake.</text>
</comment>
<evidence type="ECO:0000256" key="7">
    <source>
        <dbReference type="PIRNR" id="PIRNR003107"/>
    </source>
</evidence>
<comment type="similarity">
    <text evidence="2 7">Belongs to the PhoU family.</text>
</comment>
<dbReference type="InterPro" id="IPR026022">
    <property type="entry name" value="PhoU_dom"/>
</dbReference>
<gene>
    <name evidence="9" type="ORF">SAMN02746064_01851</name>
</gene>
<dbReference type="GO" id="GO:0005737">
    <property type="term" value="C:cytoplasm"/>
    <property type="evidence" value="ECO:0007669"/>
    <property type="project" value="UniProtKB-SubCell"/>
</dbReference>
<protein>
    <recommendedName>
        <fullName evidence="7">Phosphate-specific transport system accessory protein PhoU</fullName>
    </recommendedName>
</protein>
<evidence type="ECO:0000256" key="4">
    <source>
        <dbReference type="ARBA" id="ARBA00022448"/>
    </source>
</evidence>
<proteinExistence type="inferred from homology"/>
<comment type="subunit">
    <text evidence="3 7">Homodimer.</text>
</comment>
<dbReference type="InterPro" id="IPR038078">
    <property type="entry name" value="PhoU-like_sf"/>
</dbReference>
<keyword evidence="5 7" id="KW-0963">Cytoplasm</keyword>
<dbReference type="RefSeq" id="WP_073271309.1">
    <property type="nucleotide sequence ID" value="NZ_FQTU01000014.1"/>
</dbReference>
<keyword evidence="4 7" id="KW-0813">Transport</keyword>
<accession>A0A1M4YUJ1</accession>
<evidence type="ECO:0000313" key="10">
    <source>
        <dbReference type="Proteomes" id="UP000184251"/>
    </source>
</evidence>
<reference evidence="9 10" key="1">
    <citation type="submission" date="2016-11" db="EMBL/GenBank/DDBJ databases">
        <authorList>
            <person name="Jaros S."/>
            <person name="Januszkiewicz K."/>
            <person name="Wedrychowicz H."/>
        </authorList>
    </citation>
    <scope>NUCLEOTIDE SEQUENCE [LARGE SCALE GENOMIC DNA]</scope>
    <source>
        <strain evidence="9 10">DSM 14828</strain>
    </source>
</reference>
<organism evidence="9 10">
    <name type="scientific">Alkalibacter saccharofermentans DSM 14828</name>
    <dbReference type="NCBI Taxonomy" id="1120975"/>
    <lineage>
        <taxon>Bacteria</taxon>
        <taxon>Bacillati</taxon>
        <taxon>Bacillota</taxon>
        <taxon>Clostridia</taxon>
        <taxon>Eubacteriales</taxon>
        <taxon>Eubacteriaceae</taxon>
        <taxon>Alkalibacter</taxon>
    </lineage>
</organism>
<dbReference type="SUPFAM" id="SSF109755">
    <property type="entry name" value="PhoU-like"/>
    <property type="match status" value="1"/>
</dbReference>
<feature type="domain" description="PhoU" evidence="8">
    <location>
        <begin position="16"/>
        <end position="104"/>
    </location>
</feature>
<dbReference type="NCBIfam" id="TIGR02135">
    <property type="entry name" value="phoU_full"/>
    <property type="match status" value="1"/>
</dbReference>
<dbReference type="Proteomes" id="UP000184251">
    <property type="component" value="Unassembled WGS sequence"/>
</dbReference>
<dbReference type="PANTHER" id="PTHR42930">
    <property type="entry name" value="PHOSPHATE-SPECIFIC TRANSPORT SYSTEM ACCESSORY PROTEIN PHOU"/>
    <property type="match status" value="1"/>
</dbReference>
<dbReference type="Pfam" id="PF01895">
    <property type="entry name" value="PhoU"/>
    <property type="match status" value="2"/>
</dbReference>
<dbReference type="FunFam" id="1.20.58.220:FF:000004">
    <property type="entry name" value="Phosphate-specific transport system accessory protein PhoU"/>
    <property type="match status" value="1"/>
</dbReference>
<dbReference type="AlphaFoldDB" id="A0A1M4YUJ1"/>
<keyword evidence="6 7" id="KW-0592">Phosphate transport</keyword>
<dbReference type="OrthoDB" id="9814256at2"/>
<dbReference type="GO" id="GO:0030643">
    <property type="term" value="P:intracellular phosphate ion homeostasis"/>
    <property type="evidence" value="ECO:0007669"/>
    <property type="project" value="InterPro"/>
</dbReference>
<evidence type="ECO:0000259" key="8">
    <source>
        <dbReference type="Pfam" id="PF01895"/>
    </source>
</evidence>
<dbReference type="PIRSF" id="PIRSF003107">
    <property type="entry name" value="PhoU"/>
    <property type="match status" value="1"/>
</dbReference>
<comment type="subcellular location">
    <subcellularLocation>
        <location evidence="1 7">Cytoplasm</location>
    </subcellularLocation>
</comment>
<keyword evidence="10" id="KW-1185">Reference proteome</keyword>